<evidence type="ECO:0000313" key="2">
    <source>
        <dbReference type="Proteomes" id="UP000499080"/>
    </source>
</evidence>
<name>A0A4Y2H8F5_ARAVE</name>
<protein>
    <submittedName>
        <fullName evidence="1">Uncharacterized protein</fullName>
    </submittedName>
</protein>
<organism evidence="1 2">
    <name type="scientific">Araneus ventricosus</name>
    <name type="common">Orbweaver spider</name>
    <name type="synonym">Epeira ventricosa</name>
    <dbReference type="NCBI Taxonomy" id="182803"/>
    <lineage>
        <taxon>Eukaryota</taxon>
        <taxon>Metazoa</taxon>
        <taxon>Ecdysozoa</taxon>
        <taxon>Arthropoda</taxon>
        <taxon>Chelicerata</taxon>
        <taxon>Arachnida</taxon>
        <taxon>Araneae</taxon>
        <taxon>Araneomorphae</taxon>
        <taxon>Entelegynae</taxon>
        <taxon>Araneoidea</taxon>
        <taxon>Araneidae</taxon>
        <taxon>Araneus</taxon>
    </lineage>
</organism>
<gene>
    <name evidence="1" type="ORF">AVEN_65351_1</name>
</gene>
<proteinExistence type="predicted"/>
<sequence>MLCFTNGIMLRHLSKHDKRTYIRMIAVSHNFTLSHLSLTAITYPFSHCKELDIKKRYNQWISRKIRQCRNVLTCRNAFQYVPPQLWQWQGHQRMGPSATDPRP</sequence>
<keyword evidence="2" id="KW-1185">Reference proteome</keyword>
<evidence type="ECO:0000313" key="1">
    <source>
        <dbReference type="EMBL" id="GBM61216.1"/>
    </source>
</evidence>
<accession>A0A4Y2H8F5</accession>
<dbReference type="Proteomes" id="UP000499080">
    <property type="component" value="Unassembled WGS sequence"/>
</dbReference>
<dbReference type="AlphaFoldDB" id="A0A4Y2H8F5"/>
<reference evidence="1 2" key="1">
    <citation type="journal article" date="2019" name="Sci. Rep.">
        <title>Orb-weaving spider Araneus ventricosus genome elucidates the spidroin gene catalogue.</title>
        <authorList>
            <person name="Kono N."/>
            <person name="Nakamura H."/>
            <person name="Ohtoshi R."/>
            <person name="Moran D.A.P."/>
            <person name="Shinohara A."/>
            <person name="Yoshida Y."/>
            <person name="Fujiwara M."/>
            <person name="Mori M."/>
            <person name="Tomita M."/>
            <person name="Arakawa K."/>
        </authorList>
    </citation>
    <scope>NUCLEOTIDE SEQUENCE [LARGE SCALE GENOMIC DNA]</scope>
</reference>
<comment type="caution">
    <text evidence="1">The sequence shown here is derived from an EMBL/GenBank/DDBJ whole genome shotgun (WGS) entry which is preliminary data.</text>
</comment>
<dbReference type="EMBL" id="BGPR01001757">
    <property type="protein sequence ID" value="GBM61216.1"/>
    <property type="molecule type" value="Genomic_DNA"/>
</dbReference>